<dbReference type="Proteomes" id="UP001237105">
    <property type="component" value="Unassembled WGS sequence"/>
</dbReference>
<gene>
    <name evidence="2" type="ORF">QIT00_14695</name>
</gene>
<evidence type="ECO:0000313" key="2">
    <source>
        <dbReference type="EMBL" id="MDI3419794.1"/>
    </source>
</evidence>
<feature type="transmembrane region" description="Helical" evidence="1">
    <location>
        <begin position="76"/>
        <end position="99"/>
    </location>
</feature>
<reference evidence="2 3" key="1">
    <citation type="submission" date="2023-05" db="EMBL/GenBank/DDBJ databases">
        <title>Draft genome sequence of Streptomyces sp. B-S-A12 isolated from a cave soil in Thailand.</title>
        <authorList>
            <person name="Chamroensaksri N."/>
            <person name="Muangham S."/>
        </authorList>
    </citation>
    <scope>NUCLEOTIDE SEQUENCE [LARGE SCALE GENOMIC DNA]</scope>
    <source>
        <strain evidence="2 3">B-S-A12</strain>
    </source>
</reference>
<dbReference type="RefSeq" id="WP_282535673.1">
    <property type="nucleotide sequence ID" value="NZ_JASCIS010000012.1"/>
</dbReference>
<feature type="transmembrane region" description="Helical" evidence="1">
    <location>
        <begin position="30"/>
        <end position="47"/>
    </location>
</feature>
<keyword evidence="1" id="KW-0472">Membrane</keyword>
<comment type="caution">
    <text evidence="2">The sequence shown here is derived from an EMBL/GenBank/DDBJ whole genome shotgun (WGS) entry which is preliminary data.</text>
</comment>
<keyword evidence="3" id="KW-1185">Reference proteome</keyword>
<accession>A0ABT6SW11</accession>
<sequence length="224" mass="23659">MLPKRSAVLGAVFAVSYALALAIRSDSLFLLGIPGIVGLVVVTVLLVQSTARRQAPQGTTPYATDRSGHRGAVRHYYSAGLKFYGGFTTVFALVVTVALTTATGWLFPLGVAGICGLVVTQYVGLPTLFWTWQCERALRSHPLVFRSPVHKVSLQADGRRSLRLGPQGAGGSPVLAGVDPLRHESWPAGIADGVWFAGDEASGGTAFVPGTGELIYLRPTGQKD</sequence>
<proteinExistence type="predicted"/>
<keyword evidence="1" id="KW-1133">Transmembrane helix</keyword>
<evidence type="ECO:0000256" key="1">
    <source>
        <dbReference type="SAM" id="Phobius"/>
    </source>
</evidence>
<evidence type="ECO:0000313" key="3">
    <source>
        <dbReference type="Proteomes" id="UP001237105"/>
    </source>
</evidence>
<protein>
    <submittedName>
        <fullName evidence="2">Uncharacterized protein</fullName>
    </submittedName>
</protein>
<keyword evidence="1" id="KW-0812">Transmembrane</keyword>
<dbReference type="EMBL" id="JASCIS010000012">
    <property type="protein sequence ID" value="MDI3419794.1"/>
    <property type="molecule type" value="Genomic_DNA"/>
</dbReference>
<organism evidence="2 3">
    <name type="scientific">Streptomyces luteolus</name>
    <dbReference type="NCBI Taxonomy" id="3043615"/>
    <lineage>
        <taxon>Bacteria</taxon>
        <taxon>Bacillati</taxon>
        <taxon>Actinomycetota</taxon>
        <taxon>Actinomycetes</taxon>
        <taxon>Kitasatosporales</taxon>
        <taxon>Streptomycetaceae</taxon>
        <taxon>Streptomyces</taxon>
    </lineage>
</organism>
<name>A0ABT6SW11_9ACTN</name>
<feature type="transmembrane region" description="Helical" evidence="1">
    <location>
        <begin position="105"/>
        <end position="130"/>
    </location>
</feature>